<protein>
    <submittedName>
        <fullName evidence="2">Uncharacterized protein</fullName>
    </submittedName>
</protein>
<dbReference type="AlphaFoldDB" id="W4PZF0"/>
<name>W4PZF0_9BACI</name>
<feature type="compositionally biased region" description="Basic and acidic residues" evidence="1">
    <location>
        <begin position="12"/>
        <end position="22"/>
    </location>
</feature>
<proteinExistence type="predicted"/>
<dbReference type="EMBL" id="BAUT01000007">
    <property type="protein sequence ID" value="GAE25117.1"/>
    <property type="molecule type" value="Genomic_DNA"/>
</dbReference>
<gene>
    <name evidence="2" type="ORF">JCM9140_1090</name>
</gene>
<feature type="region of interest" description="Disordered" evidence="1">
    <location>
        <begin position="1"/>
        <end position="34"/>
    </location>
</feature>
<evidence type="ECO:0000313" key="2">
    <source>
        <dbReference type="EMBL" id="GAE25117.1"/>
    </source>
</evidence>
<reference evidence="2" key="1">
    <citation type="journal article" date="2014" name="Genome Announc.">
        <title>Draft Genome Sequences of Three Alkaliphilic Bacillus Strains, Bacillus wakoensis JCM 9140T, Bacillus akibai JCM 9157T, and Bacillus hemicellulosilyticus JCM 9152T.</title>
        <authorList>
            <person name="Yuki M."/>
            <person name="Oshima K."/>
            <person name="Suda W."/>
            <person name="Oshida Y."/>
            <person name="Kitamura K."/>
            <person name="Iida T."/>
            <person name="Hattori M."/>
            <person name="Ohkuma M."/>
        </authorList>
    </citation>
    <scope>NUCLEOTIDE SEQUENCE [LARGE SCALE GENOMIC DNA]</scope>
    <source>
        <strain evidence="2">JCM 9140</strain>
    </source>
</reference>
<keyword evidence="3" id="KW-1185">Reference proteome</keyword>
<evidence type="ECO:0000313" key="3">
    <source>
        <dbReference type="Proteomes" id="UP000018890"/>
    </source>
</evidence>
<organism evidence="2 3">
    <name type="scientific">Halalkalibacter wakoensis JCM 9140</name>
    <dbReference type="NCBI Taxonomy" id="1236970"/>
    <lineage>
        <taxon>Bacteria</taxon>
        <taxon>Bacillati</taxon>
        <taxon>Bacillota</taxon>
        <taxon>Bacilli</taxon>
        <taxon>Bacillales</taxon>
        <taxon>Bacillaceae</taxon>
        <taxon>Halalkalibacter</taxon>
    </lineage>
</organism>
<feature type="compositionally biased region" description="Basic residues" evidence="1">
    <location>
        <begin position="1"/>
        <end position="10"/>
    </location>
</feature>
<comment type="caution">
    <text evidence="2">The sequence shown here is derived from an EMBL/GenBank/DDBJ whole genome shotgun (WGS) entry which is preliminary data.</text>
</comment>
<sequence>MKNKLNRMKQHMGIEKGKKEKQQQVGLHPSVPFEQEWREFQTTANWFEDQYTS</sequence>
<accession>W4PZF0</accession>
<dbReference type="Proteomes" id="UP000018890">
    <property type="component" value="Unassembled WGS sequence"/>
</dbReference>
<dbReference type="STRING" id="1236970.JCM9140_1090"/>
<evidence type="ECO:0000256" key="1">
    <source>
        <dbReference type="SAM" id="MobiDB-lite"/>
    </source>
</evidence>
<dbReference type="RefSeq" id="WP_235715277.1">
    <property type="nucleotide sequence ID" value="NZ_BAUT01000007.1"/>
</dbReference>